<evidence type="ECO:0000256" key="2">
    <source>
        <dbReference type="ARBA" id="ARBA00022723"/>
    </source>
</evidence>
<dbReference type="PANTHER" id="PTHR11615">
    <property type="entry name" value="NITRATE, FORMATE, IRON DEHYDROGENASE"/>
    <property type="match status" value="1"/>
</dbReference>
<dbReference type="InterPro" id="IPR009016">
    <property type="entry name" value="Fe_hydrogenase"/>
</dbReference>
<dbReference type="Gene3D" id="1.10.15.40">
    <property type="entry name" value="Electron transport complex subunit B, putative Fe-S cluster"/>
    <property type="match status" value="1"/>
</dbReference>
<reference evidence="7" key="1">
    <citation type="journal article" date="2015" name="Genome Announc.">
        <title>Draft Genome Sequence of Bacteroidales Strain TBC1, a Novel Isolate from a Methanogenic Wastewater Treatment System.</title>
        <authorList>
            <person name="Tourlousse D.M."/>
            <person name="Matsuura N."/>
            <person name="Sun L."/>
            <person name="Toyonaga M."/>
            <person name="Kuroda K."/>
            <person name="Ohashi A."/>
            <person name="Cruz R."/>
            <person name="Yamaguchi T."/>
            <person name="Sekiguchi Y."/>
        </authorList>
    </citation>
    <scope>NUCLEOTIDE SEQUENCE [LARGE SCALE GENOMIC DNA]</scope>
    <source>
        <strain evidence="7">TBC1</strain>
    </source>
</reference>
<dbReference type="Pfam" id="PF02906">
    <property type="entry name" value="Fe_hyd_lg_C"/>
    <property type="match status" value="1"/>
</dbReference>
<dbReference type="InterPro" id="IPR004108">
    <property type="entry name" value="Fe_hydrogenase_lsu_C"/>
</dbReference>
<evidence type="ECO:0000256" key="3">
    <source>
        <dbReference type="ARBA" id="ARBA00023004"/>
    </source>
</evidence>
<dbReference type="InterPro" id="IPR007202">
    <property type="entry name" value="4Fe-4S_dom"/>
</dbReference>
<evidence type="ECO:0000256" key="1">
    <source>
        <dbReference type="ARBA" id="ARBA00022485"/>
    </source>
</evidence>
<keyword evidence="4" id="KW-0411">Iron-sulfur</keyword>
<dbReference type="SUPFAM" id="SSF54862">
    <property type="entry name" value="4Fe-4S ferredoxins"/>
    <property type="match status" value="1"/>
</dbReference>
<dbReference type="InterPro" id="IPR017896">
    <property type="entry name" value="4Fe4S_Fe-S-bd"/>
</dbReference>
<keyword evidence="8" id="KW-1185">Reference proteome</keyword>
<dbReference type="Gene3D" id="3.30.70.20">
    <property type="match status" value="1"/>
</dbReference>
<dbReference type="GO" id="GO:0046872">
    <property type="term" value="F:metal ion binding"/>
    <property type="evidence" value="ECO:0007669"/>
    <property type="project" value="UniProtKB-KW"/>
</dbReference>
<dbReference type="SUPFAM" id="SSF53920">
    <property type="entry name" value="Fe-only hydrogenase"/>
    <property type="match status" value="1"/>
</dbReference>
<feature type="domain" description="4Fe-4S ferredoxin-type" evidence="5">
    <location>
        <begin position="4"/>
        <end position="33"/>
    </location>
</feature>
<protein>
    <submittedName>
        <fullName evidence="7">Iron only hydrogenase large subunit, C-terminal domain</fullName>
    </submittedName>
</protein>
<dbReference type="InterPro" id="IPR050340">
    <property type="entry name" value="Cytosolic_Fe-S_CAF"/>
</dbReference>
<dbReference type="PATRIC" id="fig|1678841.3.peg.1482"/>
<evidence type="ECO:0000256" key="4">
    <source>
        <dbReference type="ARBA" id="ARBA00023014"/>
    </source>
</evidence>
<evidence type="ECO:0000259" key="5">
    <source>
        <dbReference type="PROSITE" id="PS51379"/>
    </source>
</evidence>
<keyword evidence="3" id="KW-0408">Iron</keyword>
<evidence type="ECO:0000313" key="8">
    <source>
        <dbReference type="Proteomes" id="UP000053091"/>
    </source>
</evidence>
<dbReference type="RefSeq" id="WP_062039967.1">
    <property type="nucleotide sequence ID" value="NZ_DF968182.1"/>
</dbReference>
<dbReference type="PROSITE" id="PS51379">
    <property type="entry name" value="4FE4S_FER_2"/>
    <property type="match status" value="2"/>
</dbReference>
<dbReference type="EMBL" id="DF968182">
    <property type="protein sequence ID" value="GAP43165.1"/>
    <property type="molecule type" value="Genomic_DNA"/>
</dbReference>
<feature type="domain" description="4Fe-4S ferredoxin-type" evidence="5">
    <location>
        <begin position="34"/>
        <end position="63"/>
    </location>
</feature>
<gene>
    <name evidence="7" type="ORF">TBC1_111307</name>
</gene>
<evidence type="ECO:0000259" key="6">
    <source>
        <dbReference type="PROSITE" id="PS51656"/>
    </source>
</evidence>
<dbReference type="GO" id="GO:0051539">
    <property type="term" value="F:4 iron, 4 sulfur cluster binding"/>
    <property type="evidence" value="ECO:0007669"/>
    <property type="project" value="UniProtKB-KW"/>
</dbReference>
<dbReference type="Pfam" id="PF13187">
    <property type="entry name" value="Fer4_9"/>
    <property type="match status" value="1"/>
</dbReference>
<dbReference type="Proteomes" id="UP000053091">
    <property type="component" value="Unassembled WGS sequence"/>
</dbReference>
<evidence type="ECO:0000313" key="7">
    <source>
        <dbReference type="EMBL" id="GAP43165.1"/>
    </source>
</evidence>
<keyword evidence="1" id="KW-0004">4Fe-4S</keyword>
<feature type="domain" description="4Fe-4S" evidence="6">
    <location>
        <begin position="363"/>
        <end position="424"/>
    </location>
</feature>
<proteinExistence type="predicted"/>
<dbReference type="Gene3D" id="3.40.950.10">
    <property type="entry name" value="Fe-only Hydrogenase (Larger Subunit), Chain L, domain 3"/>
    <property type="match status" value="1"/>
</dbReference>
<organism evidence="7">
    <name type="scientific">Lentimicrobium saccharophilum</name>
    <dbReference type="NCBI Taxonomy" id="1678841"/>
    <lineage>
        <taxon>Bacteria</taxon>
        <taxon>Pseudomonadati</taxon>
        <taxon>Bacteroidota</taxon>
        <taxon>Bacteroidia</taxon>
        <taxon>Bacteroidales</taxon>
        <taxon>Lentimicrobiaceae</taxon>
        <taxon>Lentimicrobium</taxon>
    </lineage>
</organism>
<dbReference type="AlphaFoldDB" id="A0A0S7BS02"/>
<sequence length="574" mass="63109">MDRMQPVYTETNNCQDCYKCIRECPVKAIRIESDRASIVRDLCIFCGRCTLICPSGAKKVRDDVSRVKRMLRRDKPVYVSLAPSFVAEFAAYPVNELIAGLGMLGFTGVSETALGAERVTAETSCLLQQSASGIFISSACPSAVDYIRKYRPELTSCIVGLHSPLMAHAAMLRQWFGDDIRVVFIGPCVAKKNESDDFNSLIDAALTFKDLRAWFEEEGILPGLVRMNVPAEFVPFSAADGALYPLDGGMTTTLRNVVSLPDVSYMHISGMENIKAALDGVSALQCNIKLFLELLVCDGGCVNGPGFSSQKGTIVKNLQIEHYRKMHKTGSSGAVISADFPGIRSAFCTVSQPVRNRDCSESDIQEALRTVGKTSKADELNCGGCGYNSCRDFAIAMLSGMAERQMCVSYMRKVAADKASVLLQRMPYGVVLVDDSLHVIESNKVFAELAGNDLPALWEVRPGLKGADLRKMISSHKIFLNVLSSGNDLIDKNIDEKGRLMNLSVFTIQRHRIVCGIIQDLHQPEVMQEQVVRRIRQVVRENMGTVQKVAFLLGENAARTEAMLNALVTEQEKV</sequence>
<dbReference type="Pfam" id="PF04060">
    <property type="entry name" value="FeS"/>
    <property type="match status" value="1"/>
</dbReference>
<dbReference type="InterPro" id="IPR017900">
    <property type="entry name" value="4Fe4S_Fe_S_CS"/>
</dbReference>
<name>A0A0S7BS02_9BACT</name>
<accession>A0A0S7BS02</accession>
<dbReference type="PROSITE" id="PS00198">
    <property type="entry name" value="4FE4S_FER_1"/>
    <property type="match status" value="1"/>
</dbReference>
<dbReference type="PROSITE" id="PS51656">
    <property type="entry name" value="4FE4S"/>
    <property type="match status" value="1"/>
</dbReference>
<keyword evidence="2" id="KW-0479">Metal-binding</keyword>
<dbReference type="STRING" id="1678841.TBC1_111307"/>